<dbReference type="GO" id="GO:0005524">
    <property type="term" value="F:ATP binding"/>
    <property type="evidence" value="ECO:0007669"/>
    <property type="project" value="UniProtKB-KW"/>
</dbReference>
<comment type="pathway">
    <text evidence="1">Protein modification; protein sumoylation.</text>
</comment>
<dbReference type="PANTHER" id="PTHR10953">
    <property type="entry name" value="UBIQUITIN-ACTIVATING ENZYME E1"/>
    <property type="match status" value="1"/>
</dbReference>
<evidence type="ECO:0000259" key="12">
    <source>
        <dbReference type="Pfam" id="PF00899"/>
    </source>
</evidence>
<evidence type="ECO:0000259" key="13">
    <source>
        <dbReference type="Pfam" id="PF10585"/>
    </source>
</evidence>
<keyword evidence="3" id="KW-0479">Metal-binding</keyword>
<dbReference type="GO" id="GO:0005737">
    <property type="term" value="C:cytoplasm"/>
    <property type="evidence" value="ECO:0007669"/>
    <property type="project" value="TreeGrafter"/>
</dbReference>
<dbReference type="Proteomes" id="UP000293360">
    <property type="component" value="Unassembled WGS sequence"/>
</dbReference>
<accession>A0A4Q4TN90</accession>
<evidence type="ECO:0000256" key="5">
    <source>
        <dbReference type="ARBA" id="ARBA00022786"/>
    </source>
</evidence>
<evidence type="ECO:0000256" key="1">
    <source>
        <dbReference type="ARBA" id="ARBA00004718"/>
    </source>
</evidence>
<evidence type="ECO:0000256" key="11">
    <source>
        <dbReference type="SAM" id="MobiDB-lite"/>
    </source>
</evidence>
<evidence type="ECO:0000256" key="10">
    <source>
        <dbReference type="SAM" id="Coils"/>
    </source>
</evidence>
<dbReference type="Pfam" id="PF00899">
    <property type="entry name" value="ThiF"/>
    <property type="match status" value="1"/>
</dbReference>
<feature type="coiled-coil region" evidence="10">
    <location>
        <begin position="356"/>
        <end position="383"/>
    </location>
</feature>
<dbReference type="FunFam" id="3.50.50.80:FF:000004">
    <property type="entry name" value="Ubiquitin-activating enzyme E1-like"/>
    <property type="match status" value="1"/>
</dbReference>
<feature type="compositionally biased region" description="Acidic residues" evidence="11">
    <location>
        <begin position="750"/>
        <end position="760"/>
    </location>
</feature>
<dbReference type="InterPro" id="IPR033127">
    <property type="entry name" value="UBQ-activ_enz_E1_Cys_AS"/>
</dbReference>
<keyword evidence="4" id="KW-0547">Nucleotide-binding</keyword>
<protein>
    <recommendedName>
        <fullName evidence="8">Ubiquitin-activating enzyme E1-like</fullName>
    </recommendedName>
</protein>
<dbReference type="Pfam" id="PF14732">
    <property type="entry name" value="UAE_UbL"/>
    <property type="match status" value="1"/>
</dbReference>
<dbReference type="UniPathway" id="UPA00886"/>
<dbReference type="Gene3D" id="1.10.10.520">
    <property type="entry name" value="Ubiquitin activating enzymes (Uba3). Chain: B, domain 2"/>
    <property type="match status" value="1"/>
</dbReference>
<dbReference type="Pfam" id="PF10585">
    <property type="entry name" value="UBA_E1_SCCH"/>
    <property type="match status" value="1"/>
</dbReference>
<dbReference type="STRING" id="155417.A0A4Q4TN90"/>
<evidence type="ECO:0000313" key="16">
    <source>
        <dbReference type="Proteomes" id="UP000293360"/>
    </source>
</evidence>
<comment type="caution">
    <text evidence="15">The sequence shown here is derived from an EMBL/GenBank/DDBJ whole genome shotgun (WGS) entry which is preliminary data.</text>
</comment>
<evidence type="ECO:0000256" key="7">
    <source>
        <dbReference type="ARBA" id="ARBA00022840"/>
    </source>
</evidence>
<feature type="domain" description="Ubiquitin-activating enzyme SCCH" evidence="13">
    <location>
        <begin position="442"/>
        <end position="517"/>
    </location>
</feature>
<evidence type="ECO:0000256" key="3">
    <source>
        <dbReference type="ARBA" id="ARBA00022723"/>
    </source>
</evidence>
<evidence type="ECO:0000259" key="14">
    <source>
        <dbReference type="Pfam" id="PF14732"/>
    </source>
</evidence>
<dbReference type="EMBL" id="QJNU01000109">
    <property type="protein sequence ID" value="RYP07030.1"/>
    <property type="molecule type" value="Genomic_DNA"/>
</dbReference>
<dbReference type="InterPro" id="IPR023318">
    <property type="entry name" value="Ub_act_enz_dom_a_sf"/>
</dbReference>
<dbReference type="SUPFAM" id="SSF69572">
    <property type="entry name" value="Activating enzymes of the ubiquitin-like proteins"/>
    <property type="match status" value="1"/>
</dbReference>
<keyword evidence="6" id="KW-0862">Zinc</keyword>
<feature type="compositionally biased region" description="Basic and acidic residues" evidence="11">
    <location>
        <begin position="714"/>
        <end position="730"/>
    </location>
</feature>
<keyword evidence="7" id="KW-0067">ATP-binding</keyword>
<evidence type="ECO:0000256" key="9">
    <source>
        <dbReference type="PROSITE-ProRule" id="PRU10132"/>
    </source>
</evidence>
<gene>
    <name evidence="15" type="ORF">DL764_002789</name>
</gene>
<dbReference type="GO" id="GO:0046872">
    <property type="term" value="F:metal ion binding"/>
    <property type="evidence" value="ECO:0007669"/>
    <property type="project" value="UniProtKB-KW"/>
</dbReference>
<comment type="similarity">
    <text evidence="2">Belongs to the ubiquitin-activating E1 family.</text>
</comment>
<dbReference type="CDD" id="cd01489">
    <property type="entry name" value="Uba2_SUMO"/>
    <property type="match status" value="1"/>
</dbReference>
<keyword evidence="5" id="KW-0833">Ubl conjugation pathway</keyword>
<feature type="active site" description="Glycyl thioester intermediate" evidence="9">
    <location>
        <position position="317"/>
    </location>
</feature>
<proteinExistence type="inferred from homology"/>
<sequence length="771" mass="85115">MTTAPAVTSSAASTATTTTTAIVNPHTNMTVPTPAPSWIRDSKYRQSLGPTLNAEVKQPVYLRSHRLRASALPIHSVSRGCNCQMVAFCIRIYICNCTMLLRATQPVHLPATLFHITAYLHNPSRIHTHVDPYFHAADIGGILEELRQPSEVVIALTSARQAHVLMVGAGGIGCELLKNLVLTGFHEVHIVDLDTIDLSNLNRQFLFRHEHIKKSKALVAKEAAQKFNPNVKIVAHHANIKDVQFNIEWFCRFGIVFNALDNLEARRHVNKMCLAADVPLVESGTTGFNGQVQVIKKGVTACYDCAAKEVPKSFPVCTIRSTPSQPIHCIVWGKSYLLNEIFGTSEDQSALDTTENADNAKEIAELKKEAEELRKIRESVGTENFSQMLFDKVFNADINRLRSMEDMWQSRKPPEPLKYEDVMTRASEAVASKDSVLQDGQKVWTLEENLVVFNDSLDRLSKTMAELKKAHETNEGSSQPIITFDKDDIDTLDFVAASANIRSHIFGIDKKSRFDIKQMAGNIIPAIATTNAIVAGLCVLEAFKVLKGQYDQAKEVFLTPFANQRLLASDRPRPPNPDCPVCSVYHTSAYVDFSRATLNDFVESFVKLQIGYGDREFAVNSEAGLLYDPDETDNLERKLSELGISQDSFLVIVDDTDGDTLTNVIVDLRGAKDAAEGIPVKGLGDKVSNIPRKPKKTPAVEVETNGTSNTNGKHAADSEVSTKDLKRSRADDDEVPQAKRAKMASKPANEDDVIDLDVDQDTGAFVIPDDD</sequence>
<dbReference type="InterPro" id="IPR028077">
    <property type="entry name" value="UAE_UbL_dom"/>
</dbReference>
<dbReference type="PROSITE" id="PS00865">
    <property type="entry name" value="UBIQUITIN_ACTIVAT_2"/>
    <property type="match status" value="1"/>
</dbReference>
<keyword evidence="10" id="KW-0175">Coiled coil</keyword>
<evidence type="ECO:0000256" key="4">
    <source>
        <dbReference type="ARBA" id="ARBA00022741"/>
    </source>
</evidence>
<dbReference type="InterPro" id="IPR042449">
    <property type="entry name" value="Ub-E1_IAD_1"/>
</dbReference>
<dbReference type="GO" id="GO:0016925">
    <property type="term" value="P:protein sumoylation"/>
    <property type="evidence" value="ECO:0007669"/>
    <property type="project" value="UniProtKB-UniPathway"/>
</dbReference>
<dbReference type="GO" id="GO:0031510">
    <property type="term" value="C:SUMO activating enzyme complex"/>
    <property type="evidence" value="ECO:0007669"/>
    <property type="project" value="TreeGrafter"/>
</dbReference>
<dbReference type="Gene3D" id="3.50.50.80">
    <property type="entry name" value="Ubiquitin-activating enzyme E1, inactive adenylation domain, subdomain 1"/>
    <property type="match status" value="1"/>
</dbReference>
<name>A0A4Q4TN90_9PEZI</name>
<dbReference type="InterPro" id="IPR019572">
    <property type="entry name" value="UBA_E1_SCCH"/>
</dbReference>
<dbReference type="FunFam" id="1.10.10.520:FF:000003">
    <property type="entry name" value="Ubiquitin-activating enzyme E1-like"/>
    <property type="match status" value="1"/>
</dbReference>
<dbReference type="PANTHER" id="PTHR10953:SF5">
    <property type="entry name" value="SUMO-ACTIVATING ENZYME SUBUNIT 2"/>
    <property type="match status" value="1"/>
</dbReference>
<evidence type="ECO:0000256" key="2">
    <source>
        <dbReference type="ARBA" id="ARBA00005673"/>
    </source>
</evidence>
<feature type="domain" description="Ubiquitin/SUMO-activating enzyme ubiquitin-like" evidence="14">
    <location>
        <begin position="590"/>
        <end position="665"/>
    </location>
</feature>
<dbReference type="AlphaFoldDB" id="A0A4Q4TN90"/>
<reference evidence="15 16" key="1">
    <citation type="submission" date="2018-06" db="EMBL/GenBank/DDBJ databases">
        <title>Complete Genomes of Monosporascus.</title>
        <authorList>
            <person name="Robinson A.J."/>
            <person name="Natvig D.O."/>
        </authorList>
    </citation>
    <scope>NUCLEOTIDE SEQUENCE [LARGE SCALE GENOMIC DNA]</scope>
    <source>
        <strain evidence="15 16">CBS 110550</strain>
    </source>
</reference>
<evidence type="ECO:0000256" key="6">
    <source>
        <dbReference type="ARBA" id="ARBA00022833"/>
    </source>
</evidence>
<evidence type="ECO:0000256" key="8">
    <source>
        <dbReference type="ARBA" id="ARBA00073512"/>
    </source>
</evidence>
<feature type="domain" description="THIF-type NAD/FAD binding fold" evidence="12">
    <location>
        <begin position="159"/>
        <end position="581"/>
    </location>
</feature>
<dbReference type="InterPro" id="IPR035985">
    <property type="entry name" value="Ubiquitin-activating_enz"/>
</dbReference>
<dbReference type="OrthoDB" id="10255449at2759"/>
<keyword evidence="16" id="KW-1185">Reference proteome</keyword>
<dbReference type="GO" id="GO:0019948">
    <property type="term" value="F:SUMO activating enzyme activity"/>
    <property type="evidence" value="ECO:0007669"/>
    <property type="project" value="TreeGrafter"/>
</dbReference>
<organism evidence="15 16">
    <name type="scientific">Monosporascus ibericus</name>
    <dbReference type="NCBI Taxonomy" id="155417"/>
    <lineage>
        <taxon>Eukaryota</taxon>
        <taxon>Fungi</taxon>
        <taxon>Dikarya</taxon>
        <taxon>Ascomycota</taxon>
        <taxon>Pezizomycotina</taxon>
        <taxon>Sordariomycetes</taxon>
        <taxon>Xylariomycetidae</taxon>
        <taxon>Xylariales</taxon>
        <taxon>Xylariales incertae sedis</taxon>
        <taxon>Monosporascus</taxon>
    </lineage>
</organism>
<dbReference type="InterPro" id="IPR000594">
    <property type="entry name" value="ThiF_NAD_FAD-bd"/>
</dbReference>
<evidence type="ECO:0000313" key="15">
    <source>
        <dbReference type="EMBL" id="RYP07030.1"/>
    </source>
</evidence>
<dbReference type="InterPro" id="IPR045886">
    <property type="entry name" value="ThiF/MoeB/HesA"/>
</dbReference>
<dbReference type="Gene3D" id="3.10.290.20">
    <property type="entry name" value="Ubiquitin-like 2 activating enzyme e1b. Chain: B, domain 3"/>
    <property type="match status" value="1"/>
</dbReference>
<feature type="region of interest" description="Disordered" evidence="11">
    <location>
        <begin position="682"/>
        <end position="771"/>
    </location>
</feature>
<dbReference type="FunFam" id="3.40.50.720:FF:000618">
    <property type="entry name" value="SUMO-activating enzyme subunit 2"/>
    <property type="match status" value="1"/>
</dbReference>